<evidence type="ECO:0000313" key="2">
    <source>
        <dbReference type="Proteomes" id="UP000287247"/>
    </source>
</evidence>
<dbReference type="Proteomes" id="UP000287247">
    <property type="component" value="Unassembled WGS sequence"/>
</dbReference>
<keyword evidence="2" id="KW-1185">Reference proteome</keyword>
<protein>
    <submittedName>
        <fullName evidence="1">GDP-mannose 4,6-dehydratase</fullName>
    </submittedName>
</protein>
<accession>A0A401ICH8</accession>
<sequence>MVYYWNLVRSDQPNIYIRLHDVDEFYSTPYVALGKAIWLSCSLDDKYKENRLYFNRFDVIEGMVYY</sequence>
<evidence type="ECO:0000313" key="1">
    <source>
        <dbReference type="EMBL" id="GBF78936.1"/>
    </source>
</evidence>
<proteinExistence type="predicted"/>
<dbReference type="RefSeq" id="WP_124977668.1">
    <property type="nucleotide sequence ID" value="NZ_BDQK01000001.1"/>
</dbReference>
<comment type="caution">
    <text evidence="1">The sequence shown here is derived from an EMBL/GenBank/DDBJ whole genome shotgun (WGS) entry which is preliminary data.</text>
</comment>
<reference evidence="2" key="1">
    <citation type="submission" date="2017-05" db="EMBL/GenBank/DDBJ databases">
        <title>Physiological properties and genetic analysis related to exopolysaccharide production of fresh-water unicellular cyanobacterium Aphanothece sacrum, Suizenji Nori, that has been cultured as a food source in Japan.</title>
        <authorList>
            <person name="Kanesaki Y."/>
            <person name="Yoshikawa S."/>
            <person name="Ohki K."/>
        </authorList>
    </citation>
    <scope>NUCLEOTIDE SEQUENCE [LARGE SCALE GENOMIC DNA]</scope>
    <source>
        <strain evidence="2">FPU1</strain>
    </source>
</reference>
<dbReference type="EMBL" id="BDQK01000001">
    <property type="protein sequence ID" value="GBF78936.1"/>
    <property type="molecule type" value="Genomic_DNA"/>
</dbReference>
<gene>
    <name evidence="1" type="ORF">AsFPU1_0327</name>
</gene>
<dbReference type="OrthoDB" id="427176at2"/>
<organism evidence="1 2">
    <name type="scientific">Aphanothece sacrum FPU1</name>
    <dbReference type="NCBI Taxonomy" id="1920663"/>
    <lineage>
        <taxon>Bacteria</taxon>
        <taxon>Bacillati</taxon>
        <taxon>Cyanobacteriota</taxon>
        <taxon>Cyanophyceae</taxon>
        <taxon>Oscillatoriophycideae</taxon>
        <taxon>Chroococcales</taxon>
        <taxon>Aphanothecaceae</taxon>
        <taxon>Aphanothece</taxon>
    </lineage>
</organism>
<name>A0A401ICH8_APHSA</name>
<dbReference type="AlphaFoldDB" id="A0A401ICH8"/>